<name>A0A0B4EZW2_METAF</name>
<sequence>MLSAMTGAAELKKKLQHMESELQRARTREKEDHGAEVKKATRRASLGVIWSIEKHLSLTLKGDNDAKVTENLDNIFSWVRGQDGNIKDGGIPLPVEFDSLSNSEAPDKLLRQLVQVRTLRVSQNQSQEEKKNLIRAWEACFNERYPKKHTWTLSEIRVYITDHKTKIASSEFKSVQPSATKSIETRAPESKDSESKNSQTSANTVAQDVHLKNLEQLRGNYDEAVKQIAVAQEQLKQATEVGDTCHLLLHALSKYLDGSLTQTKDITKHLPRELLASEDHMDELHRILSNWSGKGILKIKQCADTNCKASYLHGLTPSVPTGKDNSTTLLSVAENRKDITVFFSVLKIWKEVTLYKSGLEAKLTKESDAAKERETRLVLASRLLLRRWRSMKDERKKQQLEKRAIRADALVEEELAISTSGRRNDQPQVQEEPPGKDANGSGKQPPIGGPGMVQQILNKVERLIENAQSATWVRMDLKAQNMASTWLYILTMNKILV</sequence>
<feature type="non-terminal residue" evidence="3">
    <location>
        <position position="1"/>
    </location>
</feature>
<feature type="region of interest" description="Disordered" evidence="2">
    <location>
        <begin position="416"/>
        <end position="452"/>
    </location>
</feature>
<organism evidence="3 4">
    <name type="scientific">Metarhizium anisopliae (strain ARSEF 549)</name>
    <dbReference type="NCBI Taxonomy" id="3151832"/>
    <lineage>
        <taxon>Eukaryota</taxon>
        <taxon>Fungi</taxon>
        <taxon>Dikarya</taxon>
        <taxon>Ascomycota</taxon>
        <taxon>Pezizomycotina</taxon>
        <taxon>Sordariomycetes</taxon>
        <taxon>Hypocreomycetidae</taxon>
        <taxon>Hypocreales</taxon>
        <taxon>Clavicipitaceae</taxon>
        <taxon>Metarhizium</taxon>
    </lineage>
</organism>
<evidence type="ECO:0000313" key="4">
    <source>
        <dbReference type="Proteomes" id="UP000031186"/>
    </source>
</evidence>
<accession>A0A0B4EZW2</accession>
<keyword evidence="4" id="KW-1185">Reference proteome</keyword>
<reference evidence="3 4" key="1">
    <citation type="journal article" date="2014" name="Proc. Natl. Acad. Sci. U.S.A.">
        <title>Trajectory and genomic determinants of fungal-pathogen speciation and host adaptation.</title>
        <authorList>
            <person name="Hu X."/>
            <person name="Xiao G."/>
            <person name="Zheng P."/>
            <person name="Shang Y."/>
            <person name="Su Y."/>
            <person name="Zhang X."/>
            <person name="Liu X."/>
            <person name="Zhan S."/>
            <person name="St Leger R.J."/>
            <person name="Wang C."/>
        </authorList>
    </citation>
    <scope>NUCLEOTIDE SEQUENCE [LARGE SCALE GENOMIC DNA]</scope>
    <source>
        <strain evidence="3 4">ARSEF 549</strain>
    </source>
</reference>
<proteinExistence type="predicted"/>
<gene>
    <name evidence="3" type="ORF">MAN_10875</name>
</gene>
<dbReference type="VEuPathDB" id="FungiDB:MAN_10875"/>
<dbReference type="HOGENOM" id="CLU_548703_0_0_1"/>
<feature type="compositionally biased region" description="Polar residues" evidence="2">
    <location>
        <begin position="171"/>
        <end position="182"/>
    </location>
</feature>
<feature type="compositionally biased region" description="Polar residues" evidence="2">
    <location>
        <begin position="417"/>
        <end position="429"/>
    </location>
</feature>
<feature type="compositionally biased region" description="Polar residues" evidence="2">
    <location>
        <begin position="196"/>
        <end position="206"/>
    </location>
</feature>
<protein>
    <submittedName>
        <fullName evidence="3">Retrotransposon nucleocapsid protein</fullName>
    </submittedName>
</protein>
<evidence type="ECO:0000256" key="1">
    <source>
        <dbReference type="SAM" id="Coils"/>
    </source>
</evidence>
<dbReference type="Proteomes" id="UP000031186">
    <property type="component" value="Unassembled WGS sequence"/>
</dbReference>
<comment type="caution">
    <text evidence="3">The sequence shown here is derived from an EMBL/GenBank/DDBJ whole genome shotgun (WGS) entry which is preliminary data.</text>
</comment>
<evidence type="ECO:0000313" key="3">
    <source>
        <dbReference type="EMBL" id="KID59161.1"/>
    </source>
</evidence>
<evidence type="ECO:0000256" key="2">
    <source>
        <dbReference type="SAM" id="MobiDB-lite"/>
    </source>
</evidence>
<feature type="region of interest" description="Disordered" evidence="2">
    <location>
        <begin position="171"/>
        <end position="207"/>
    </location>
</feature>
<dbReference type="EMBL" id="AZNF01000044">
    <property type="protein sequence ID" value="KID59161.1"/>
    <property type="molecule type" value="Genomic_DNA"/>
</dbReference>
<feature type="region of interest" description="Disordered" evidence="2">
    <location>
        <begin position="18"/>
        <end position="38"/>
    </location>
</feature>
<dbReference type="AlphaFoldDB" id="A0A0B4EZW2"/>
<feature type="compositionally biased region" description="Basic and acidic residues" evidence="2">
    <location>
        <begin position="183"/>
        <end position="195"/>
    </location>
</feature>
<keyword evidence="1" id="KW-0175">Coiled coil</keyword>
<feature type="coiled-coil region" evidence="1">
    <location>
        <begin position="214"/>
        <end position="241"/>
    </location>
</feature>